<evidence type="ECO:0000313" key="1">
    <source>
        <dbReference type="EMBL" id="KIN96829.1"/>
    </source>
</evidence>
<reference evidence="1 2" key="1">
    <citation type="submission" date="2014-04" db="EMBL/GenBank/DDBJ databases">
        <authorList>
            <consortium name="DOE Joint Genome Institute"/>
            <person name="Kuo A."/>
            <person name="Kohler A."/>
            <person name="Costa M.D."/>
            <person name="Nagy L.G."/>
            <person name="Floudas D."/>
            <person name="Copeland A."/>
            <person name="Barry K.W."/>
            <person name="Cichocki N."/>
            <person name="Veneault-Fourrey C."/>
            <person name="LaButti K."/>
            <person name="Lindquist E.A."/>
            <person name="Lipzen A."/>
            <person name="Lundell T."/>
            <person name="Morin E."/>
            <person name="Murat C."/>
            <person name="Sun H."/>
            <person name="Tunlid A."/>
            <person name="Henrissat B."/>
            <person name="Grigoriev I.V."/>
            <person name="Hibbett D.S."/>
            <person name="Martin F."/>
            <person name="Nordberg H.P."/>
            <person name="Cantor M.N."/>
            <person name="Hua S.X."/>
        </authorList>
    </citation>
    <scope>NUCLEOTIDE SEQUENCE [LARGE SCALE GENOMIC DNA]</scope>
    <source>
        <strain evidence="1 2">Marx 270</strain>
    </source>
</reference>
<dbReference type="InterPro" id="IPR004242">
    <property type="entry name" value="Transposase_21"/>
</dbReference>
<dbReference type="Proteomes" id="UP000054217">
    <property type="component" value="Unassembled WGS sequence"/>
</dbReference>
<dbReference type="EMBL" id="KN832039">
    <property type="protein sequence ID" value="KIN96829.1"/>
    <property type="molecule type" value="Genomic_DNA"/>
</dbReference>
<proteinExistence type="predicted"/>
<protein>
    <submittedName>
        <fullName evidence="1">Uncharacterized protein</fullName>
    </submittedName>
</protein>
<dbReference type="AlphaFoldDB" id="A0A0C3N716"/>
<reference evidence="2" key="2">
    <citation type="submission" date="2015-01" db="EMBL/GenBank/DDBJ databases">
        <title>Evolutionary Origins and Diversification of the Mycorrhizal Mutualists.</title>
        <authorList>
            <consortium name="DOE Joint Genome Institute"/>
            <consortium name="Mycorrhizal Genomics Consortium"/>
            <person name="Kohler A."/>
            <person name="Kuo A."/>
            <person name="Nagy L.G."/>
            <person name="Floudas D."/>
            <person name="Copeland A."/>
            <person name="Barry K.W."/>
            <person name="Cichocki N."/>
            <person name="Veneault-Fourrey C."/>
            <person name="LaButti K."/>
            <person name="Lindquist E.A."/>
            <person name="Lipzen A."/>
            <person name="Lundell T."/>
            <person name="Morin E."/>
            <person name="Murat C."/>
            <person name="Riley R."/>
            <person name="Ohm R."/>
            <person name="Sun H."/>
            <person name="Tunlid A."/>
            <person name="Henrissat B."/>
            <person name="Grigoriev I.V."/>
            <person name="Hibbett D.S."/>
            <person name="Martin F."/>
        </authorList>
    </citation>
    <scope>NUCLEOTIDE SEQUENCE [LARGE SCALE GENOMIC DNA]</scope>
    <source>
        <strain evidence="2">Marx 270</strain>
    </source>
</reference>
<dbReference type="Pfam" id="PF02992">
    <property type="entry name" value="Transposase_21"/>
    <property type="match status" value="1"/>
</dbReference>
<evidence type="ECO:0000313" key="2">
    <source>
        <dbReference type="Proteomes" id="UP000054217"/>
    </source>
</evidence>
<name>A0A0C3N716_PISTI</name>
<accession>A0A0C3N716</accession>
<dbReference type="HOGENOM" id="CLU_655721_0_0_1"/>
<dbReference type="InParanoid" id="A0A0C3N716"/>
<dbReference type="STRING" id="870435.A0A0C3N716"/>
<gene>
    <name evidence="1" type="ORF">M404DRAFT_32877</name>
</gene>
<keyword evidence="2" id="KW-1185">Reference proteome</keyword>
<sequence length="419" mass="47145">MKLNGECCPKKAFVYNQFNDYLTGLLSRRDIKTMMDEACDNLLASLSSPQPRFIKNPFEAKFLHEFSSPKSGKLFIDRGEEGRYAFALHVDFFNPEGMNLRGASTSSGIISMACLNLLLNIRYKPENMYLAGIIPGPKQPSLENLNHYVHPLILDLATSWERGVWYSRTANHPNGRLTCCAIALAVCDLPAARHLAVLAGVGSHFFCSACSCYHTNNYGRVDFENWVPRDPCELHTFAEQWRDATTTAHCEKIFREHGLVVDSMHCILEGLVQHHIRSLLGLTTESTLSTQTSPPAFHLVLQPLNPHITSELTMTTKEMSQVSAIQALLVTQVALPDDPAQVHSFMEKLQEALGQKNLHSLQYVCKTLDCMLAKRTRLYKVDYVKALVQWHSRKPLSAEHRPKLNTSEVLARIPQELLG</sequence>
<dbReference type="OrthoDB" id="3234349at2759"/>
<organism evidence="1 2">
    <name type="scientific">Pisolithus tinctorius Marx 270</name>
    <dbReference type="NCBI Taxonomy" id="870435"/>
    <lineage>
        <taxon>Eukaryota</taxon>
        <taxon>Fungi</taxon>
        <taxon>Dikarya</taxon>
        <taxon>Basidiomycota</taxon>
        <taxon>Agaricomycotina</taxon>
        <taxon>Agaricomycetes</taxon>
        <taxon>Agaricomycetidae</taxon>
        <taxon>Boletales</taxon>
        <taxon>Sclerodermatineae</taxon>
        <taxon>Pisolithaceae</taxon>
        <taxon>Pisolithus</taxon>
    </lineage>
</organism>